<dbReference type="InterPro" id="IPR020802">
    <property type="entry name" value="TesA-like"/>
</dbReference>
<reference evidence="5 6" key="1">
    <citation type="submission" date="2022-10" db="EMBL/GenBank/DDBJ databases">
        <title>Marinomonas transparenta sp. nov. and Marinomonas sargassi sp. nov., isolated from marine alga (Sargassum natans (L.) Gaillon).</title>
        <authorList>
            <person name="Wang Y."/>
        </authorList>
    </citation>
    <scope>NUCLEOTIDE SEQUENCE [LARGE SCALE GENOMIC DNA]</scope>
    <source>
        <strain evidence="5 6">C2222</strain>
    </source>
</reference>
<dbReference type="SUPFAM" id="SSF52777">
    <property type="entry name" value="CoA-dependent acyltransferases"/>
    <property type="match status" value="4"/>
</dbReference>
<dbReference type="Gene3D" id="3.30.559.10">
    <property type="entry name" value="Chloramphenicol acetyltransferase-like domain"/>
    <property type="match status" value="2"/>
</dbReference>
<protein>
    <submittedName>
        <fullName evidence="5">Amino acid adenylation domain-containing protein</fullName>
    </submittedName>
</protein>
<dbReference type="Gene3D" id="3.40.50.980">
    <property type="match status" value="2"/>
</dbReference>
<dbReference type="Pfam" id="PF00550">
    <property type="entry name" value="PP-binding"/>
    <property type="match status" value="1"/>
</dbReference>
<dbReference type="PROSITE" id="PS50075">
    <property type="entry name" value="CARRIER"/>
    <property type="match status" value="1"/>
</dbReference>
<dbReference type="InterPro" id="IPR036736">
    <property type="entry name" value="ACP-like_sf"/>
</dbReference>
<dbReference type="Gene3D" id="2.30.38.10">
    <property type="entry name" value="Luciferase, Domain 3"/>
    <property type="match status" value="1"/>
</dbReference>
<dbReference type="InterPro" id="IPR029058">
    <property type="entry name" value="AB_hydrolase_fold"/>
</dbReference>
<dbReference type="PANTHER" id="PTHR45527:SF1">
    <property type="entry name" value="FATTY ACID SYNTHASE"/>
    <property type="match status" value="1"/>
</dbReference>
<dbReference type="EMBL" id="JAOVZB010000001">
    <property type="protein sequence ID" value="MCV2401574.1"/>
    <property type="molecule type" value="Genomic_DNA"/>
</dbReference>
<dbReference type="InterPro" id="IPR006162">
    <property type="entry name" value="Ppantetheine_attach_site"/>
</dbReference>
<organism evidence="5 6">
    <name type="scientific">Marinomonas sargassi</name>
    <dbReference type="NCBI Taxonomy" id="2984494"/>
    <lineage>
        <taxon>Bacteria</taxon>
        <taxon>Pseudomonadati</taxon>
        <taxon>Pseudomonadota</taxon>
        <taxon>Gammaproteobacteria</taxon>
        <taxon>Oceanospirillales</taxon>
        <taxon>Oceanospirillaceae</taxon>
        <taxon>Marinomonas</taxon>
    </lineage>
</organism>
<dbReference type="PANTHER" id="PTHR45527">
    <property type="entry name" value="NONRIBOSOMAL PEPTIDE SYNTHETASE"/>
    <property type="match status" value="1"/>
</dbReference>
<comment type="caution">
    <text evidence="5">The sequence shown here is derived from an EMBL/GenBank/DDBJ whole genome shotgun (WGS) entry which is preliminary data.</text>
</comment>
<proteinExistence type="predicted"/>
<name>A0ABT2YNV8_9GAMM</name>
<dbReference type="InterPro" id="IPR001031">
    <property type="entry name" value="Thioesterase"/>
</dbReference>
<keyword evidence="2" id="KW-0596">Phosphopantetheine</keyword>
<dbReference type="Gene3D" id="1.10.1200.10">
    <property type="entry name" value="ACP-like"/>
    <property type="match status" value="1"/>
</dbReference>
<dbReference type="Pfam" id="PF00975">
    <property type="entry name" value="Thioesterase"/>
    <property type="match status" value="1"/>
</dbReference>
<dbReference type="Pfam" id="PF00668">
    <property type="entry name" value="Condensation"/>
    <property type="match status" value="2"/>
</dbReference>
<dbReference type="NCBIfam" id="TIGR01733">
    <property type="entry name" value="AA-adenyl-dom"/>
    <property type="match status" value="1"/>
</dbReference>
<dbReference type="InterPro" id="IPR045851">
    <property type="entry name" value="AMP-bd_C_sf"/>
</dbReference>
<accession>A0ABT2YNV8</accession>
<dbReference type="Gene3D" id="3.40.50.1820">
    <property type="entry name" value="alpha/beta hydrolase"/>
    <property type="match status" value="1"/>
</dbReference>
<dbReference type="Gene3D" id="3.30.300.30">
    <property type="match status" value="1"/>
</dbReference>
<keyword evidence="3" id="KW-0597">Phosphoprotein</keyword>
<dbReference type="SUPFAM" id="SSF53474">
    <property type="entry name" value="alpha/beta-Hydrolases"/>
    <property type="match status" value="1"/>
</dbReference>
<dbReference type="Proteomes" id="UP001209713">
    <property type="component" value="Unassembled WGS sequence"/>
</dbReference>
<keyword evidence="6" id="KW-1185">Reference proteome</keyword>
<dbReference type="SMART" id="SM00824">
    <property type="entry name" value="PKS_TE"/>
    <property type="match status" value="1"/>
</dbReference>
<dbReference type="Pfam" id="PF00501">
    <property type="entry name" value="AMP-binding"/>
    <property type="match status" value="1"/>
</dbReference>
<dbReference type="PROSITE" id="PS00455">
    <property type="entry name" value="AMP_BINDING"/>
    <property type="match status" value="1"/>
</dbReference>
<dbReference type="CDD" id="cd19531">
    <property type="entry name" value="LCL_NRPS-like"/>
    <property type="match status" value="1"/>
</dbReference>
<dbReference type="InterPro" id="IPR010071">
    <property type="entry name" value="AA_adenyl_dom"/>
</dbReference>
<dbReference type="SUPFAM" id="SSF56801">
    <property type="entry name" value="Acetyl-CoA synthetase-like"/>
    <property type="match status" value="1"/>
</dbReference>
<gene>
    <name evidence="5" type="ORF">OFY17_01640</name>
</gene>
<dbReference type="InterPro" id="IPR009081">
    <property type="entry name" value="PP-bd_ACP"/>
</dbReference>
<evidence type="ECO:0000313" key="5">
    <source>
        <dbReference type="EMBL" id="MCV2401574.1"/>
    </source>
</evidence>
<feature type="domain" description="Carrier" evidence="4">
    <location>
        <begin position="1073"/>
        <end position="1149"/>
    </location>
</feature>
<evidence type="ECO:0000313" key="6">
    <source>
        <dbReference type="Proteomes" id="UP001209713"/>
    </source>
</evidence>
<dbReference type="RefSeq" id="WP_263528948.1">
    <property type="nucleotide sequence ID" value="NZ_JAOVZB010000001.1"/>
</dbReference>
<evidence type="ECO:0000259" key="4">
    <source>
        <dbReference type="PROSITE" id="PS50075"/>
    </source>
</evidence>
<dbReference type="PROSITE" id="PS00012">
    <property type="entry name" value="PHOSPHOPANTETHEINE"/>
    <property type="match status" value="1"/>
</dbReference>
<sequence length="1876" mass="212046">MKANTNKQADKTALAKRFLQLGTQEQAKFISLLDSKGINFEKLPIVTADDIHTSESSSTLAPLSPAQKRMWDIYELDPANSAYHMSGAFDIQGELDLTKLENSLSKIIDKHQILRTRFVSIKPESAAPEKEATSSYEVRQYVEKQPIVQMEILDYSSQPSDALPALLQNFVAKPFDLYNQTPIRFQCVKINRHCYRVQIVMHHLVSDGWSVSLFMQDLITAYQGIDLAPLNIQYRDYATWQNALLKAGKDKNHLDFWHKELGTEQPQKLYEWNQKVELNQRRSAATLSFQLPQEQHEKVAQLARQMAVTTSSFWLTLWQTALAKATGVEDIYIGMPMANRHRQEVTDVIGFFVNTMVIRQNIKPTSRFSQCVKSSHEKVLQAQEHQLLPFDQLVASLTQNRKEKGHTQTTNAERVAGETPLFQALFNHQVESNNQVQLAQDVSISTVPQQGQFALFDIALDIREQATSDSSGTTSNVVLTYAKDRIDSEKMRELYDVLQALLNSIDTELHTPLAQKNTFTTSEKAIIQQLSLPHTGPEYEWVYQDITALIATQAIEHPDKVAIKHSTKEYTFSELETQSNQLAHYLLTLGIKRDEPVGVLFERSSEMIIAMLAIMKAGGAFLPLDPDYPKERLAYMMEDSGVKWVLSNSSVNNDINTSWSTIASHFQHSHIQHLPLASIKLSEFPQAALSLRIYPEQLAYIIYTSGSTGKPKGVAINHQGLSMHVQTIGKLYKMTPTDIELHFASISFDGAVERWTVPLAFGSKLIIRDQALWSAEKTCQTLQDEGVTVACFPPSYIAPLLDWIEQVQPNLQVRSWTLGGEAFTKETYDRMQQLLSPPRIINGYGPTETVVTPMIWRADTASEEKNESLKSAYAPIGLPVGKRRLYVLDNLLNPVKSGQVGELYIGGEVGLARGYLNKPDLTSERFLPDPFMNNGERMYRTGDLVRWNEQHVMEYLGRVDQQVKIRGFRVELGEIENRLQQLSGLETCLVNLDTSSVNSQLIGYLHDSNKTKELTHCESSKLLDQLATELPDYMVPSQLLWLDNIPLTPAGKIDRKTLPVPTPTKNDNELFIEPSTPQEILLANIWSSLLGLDGKSIGRNSHFFALGGDSILCLQLVSKLKFSGFNVTPKQVFTTPILCELALELTRLQAAEQKELPTESFDLMPIQAHFMAQNFATPNHWNQHVCVELKQDMDSEALNQALNTLVKHHPSLRLAFSQQQSSPEKVSKKWQQRFLAFEERNLLLKTEVSNEAEFETFANDIQTSLDITKGHLLQAGYANVLGQSSRFLLVIHHMAIDGVSWRVLFDDLWTVYQQIIANQKISLPINYASLDMAIEQLKEWQQSNYGQQREAFWQQYFKTSHSTNRADAPALYTNKQVVSVELNELQTSELLKTKQDTTSILLTALSGTQLAKNQHDSLSIYLEGHGREESVFGDLDLTRLIGWMTSLYPITLTPSQGIDEVSNHLKLIKEDGGISYGLRYLSATEEKPISDDITLTFNYLGQYRNDGFSHWCKLLKEAGGQPQSPFNSMLTPLVVNSQIVDGKLSASWEYSNAHYKAEEISAIANQWAKNVYEQVEKLNQAPVTADLKLIQKLNNFTSKEKEKRPPIFCIHPVTGRTLGYQKLAQALEGKRDVYGIQSQSFAYTDQFDTSFAQMADVYTATIKDIQPDGPYYLLGWSLGGALCQEVASRLEKDNKAIQFIGLLDCYVPGTEIAADQWSSPQAKETLMSHLELLLGELTDHQKQACLNVFNSTTPNHWPQAFNTWLYQQSFDSHTAENARQMLFSWAVEQHMRALCHQYQLPKIKTSLHAYWAGEPDGRCHLLEDKLTQLNQLSASKIYKTDHQGIVQDSLLIQELVNTLSDDNEFGRISSSKDFSV</sequence>
<dbReference type="Gene3D" id="3.30.559.30">
    <property type="entry name" value="Nonribosomal peptide synthetase, condensation domain"/>
    <property type="match status" value="2"/>
</dbReference>
<dbReference type="InterPro" id="IPR020845">
    <property type="entry name" value="AMP-binding_CS"/>
</dbReference>
<comment type="cofactor">
    <cofactor evidence="1">
        <name>pantetheine 4'-phosphate</name>
        <dbReference type="ChEBI" id="CHEBI:47942"/>
    </cofactor>
</comment>
<dbReference type="InterPro" id="IPR001242">
    <property type="entry name" value="Condensation_dom"/>
</dbReference>
<dbReference type="InterPro" id="IPR000873">
    <property type="entry name" value="AMP-dep_synth/lig_dom"/>
</dbReference>
<dbReference type="SUPFAM" id="SSF47336">
    <property type="entry name" value="ACP-like"/>
    <property type="match status" value="1"/>
</dbReference>
<evidence type="ECO:0000256" key="3">
    <source>
        <dbReference type="ARBA" id="ARBA00022553"/>
    </source>
</evidence>
<evidence type="ECO:0000256" key="1">
    <source>
        <dbReference type="ARBA" id="ARBA00001957"/>
    </source>
</evidence>
<evidence type="ECO:0000256" key="2">
    <source>
        <dbReference type="ARBA" id="ARBA00022450"/>
    </source>
</evidence>
<dbReference type="InterPro" id="IPR023213">
    <property type="entry name" value="CAT-like_dom_sf"/>
</dbReference>